<dbReference type="PROSITE" id="PS50404">
    <property type="entry name" value="GST_NTER"/>
    <property type="match status" value="1"/>
</dbReference>
<dbReference type="KEGG" id="bfo:118418176"/>
<dbReference type="InterPro" id="IPR004045">
    <property type="entry name" value="Glutathione_S-Trfase_N"/>
</dbReference>
<evidence type="ECO:0000259" key="2">
    <source>
        <dbReference type="PROSITE" id="PS50404"/>
    </source>
</evidence>
<dbReference type="SUPFAM" id="SSF52833">
    <property type="entry name" value="Thioredoxin-like"/>
    <property type="match status" value="1"/>
</dbReference>
<keyword evidence="3" id="KW-1185">Reference proteome</keyword>
<dbReference type="GeneID" id="118418176"/>
<dbReference type="CDD" id="cd00570">
    <property type="entry name" value="GST_N_family"/>
    <property type="match status" value="1"/>
</dbReference>
<dbReference type="RefSeq" id="XP_035679906.1">
    <property type="nucleotide sequence ID" value="XM_035824013.1"/>
</dbReference>
<evidence type="ECO:0000256" key="1">
    <source>
        <dbReference type="SAM" id="MobiDB-lite"/>
    </source>
</evidence>
<protein>
    <submittedName>
        <fullName evidence="4">Glutathione S-transferase A-like</fullName>
    </submittedName>
</protein>
<organism evidence="3 4">
    <name type="scientific">Branchiostoma floridae</name>
    <name type="common">Florida lancelet</name>
    <name type="synonym">Amphioxus</name>
    <dbReference type="NCBI Taxonomy" id="7739"/>
    <lineage>
        <taxon>Eukaryota</taxon>
        <taxon>Metazoa</taxon>
        <taxon>Chordata</taxon>
        <taxon>Cephalochordata</taxon>
        <taxon>Leptocardii</taxon>
        <taxon>Amphioxiformes</taxon>
        <taxon>Branchiostomatidae</taxon>
        <taxon>Branchiostoma</taxon>
    </lineage>
</organism>
<feature type="region of interest" description="Disordered" evidence="1">
    <location>
        <begin position="29"/>
        <end position="52"/>
    </location>
</feature>
<dbReference type="Proteomes" id="UP000001554">
    <property type="component" value="Chromosome 6"/>
</dbReference>
<name>A0A9J7MUY9_BRAFL</name>
<dbReference type="Gene3D" id="3.40.30.10">
    <property type="entry name" value="Glutaredoxin"/>
    <property type="match status" value="1"/>
</dbReference>
<dbReference type="AlphaFoldDB" id="A0A9J7MUY9"/>
<evidence type="ECO:0000313" key="3">
    <source>
        <dbReference type="Proteomes" id="UP000001554"/>
    </source>
</evidence>
<reference evidence="4" key="2">
    <citation type="submission" date="2025-08" db="UniProtKB">
        <authorList>
            <consortium name="RefSeq"/>
        </authorList>
    </citation>
    <scope>IDENTIFICATION</scope>
    <source>
        <strain evidence="4">S238N-H82</strain>
        <tissue evidence="4">Testes</tissue>
    </source>
</reference>
<accession>A0A9J7MUY9</accession>
<evidence type="ECO:0000313" key="4">
    <source>
        <dbReference type="RefSeq" id="XP_035679906.1"/>
    </source>
</evidence>
<feature type="domain" description="GST N-terminal" evidence="2">
    <location>
        <begin position="5"/>
        <end position="80"/>
    </location>
</feature>
<dbReference type="OrthoDB" id="2309723at2759"/>
<gene>
    <name evidence="4" type="primary">LOC118418176</name>
</gene>
<feature type="compositionally biased region" description="Basic and acidic residues" evidence="1">
    <location>
        <begin position="29"/>
        <end position="40"/>
    </location>
</feature>
<proteinExistence type="predicted"/>
<reference evidence="3" key="1">
    <citation type="journal article" date="2020" name="Nat. Ecol. Evol.">
        <title>Deeply conserved synteny resolves early events in vertebrate evolution.</title>
        <authorList>
            <person name="Simakov O."/>
            <person name="Marletaz F."/>
            <person name="Yue J.X."/>
            <person name="O'Connell B."/>
            <person name="Jenkins J."/>
            <person name="Brandt A."/>
            <person name="Calef R."/>
            <person name="Tung C.H."/>
            <person name="Huang T.K."/>
            <person name="Schmutz J."/>
            <person name="Satoh N."/>
            <person name="Yu J.K."/>
            <person name="Putnam N.H."/>
            <person name="Green R.E."/>
            <person name="Rokhsar D.S."/>
        </authorList>
    </citation>
    <scope>NUCLEOTIDE SEQUENCE [LARGE SCALE GENOMIC DNA]</scope>
    <source>
        <strain evidence="3">S238N-H82</strain>
    </source>
</reference>
<dbReference type="InterPro" id="IPR036249">
    <property type="entry name" value="Thioredoxin-like_sf"/>
</dbReference>
<sequence length="135" mass="14846">MSETAEVILYYGPGSVASLTLMIVLEEHHQSSGREEKQQETQEAQPEEGGKIPVLKHGDVVIPQCLAACIYLEETFGGTKLIPDDDITSEALVLQRMFSAQSIGVGDTTICSYWADYDDEDDDDYGPEDVSHGLY</sequence>